<feature type="compositionally biased region" description="Basic and acidic residues" evidence="4">
    <location>
        <begin position="163"/>
        <end position="175"/>
    </location>
</feature>
<dbReference type="PROSITE" id="PS50835">
    <property type="entry name" value="IG_LIKE"/>
    <property type="match status" value="1"/>
</dbReference>
<keyword evidence="3" id="KW-0393">Immunoglobulin domain</keyword>
<dbReference type="InterPro" id="IPR013783">
    <property type="entry name" value="Ig-like_fold"/>
</dbReference>
<dbReference type="Ensembl" id="ENSOSIT00000002918.1">
    <property type="protein sequence ID" value="ENSOSIP00000002717.1"/>
    <property type="gene ID" value="ENSOSIG00000001677.1"/>
</dbReference>
<evidence type="ECO:0000313" key="7">
    <source>
        <dbReference type="Proteomes" id="UP000694383"/>
    </source>
</evidence>
<sequence>RRSLLVYLCGSQRSRSARSGSAQCMASCDKNIPENPTFEWNRTDLQEKEYVFLYRSGGVDPDDQHESFMNRVFLKDSERMKDGNLSVVLKNVTMNDTGIYQCRVLQHNGSHREMKLISTIHLSVVTPGDPSPGEQCLCSCWMSERKKDPKQSSSGSNNQQNPELDRLNSDSDAERNNNTCSLNV</sequence>
<keyword evidence="2" id="KW-0472">Membrane</keyword>
<evidence type="ECO:0000256" key="1">
    <source>
        <dbReference type="ARBA" id="ARBA00004370"/>
    </source>
</evidence>
<dbReference type="Gene3D" id="2.60.40.10">
    <property type="entry name" value="Immunoglobulins"/>
    <property type="match status" value="1"/>
</dbReference>
<keyword evidence="7" id="KW-1185">Reference proteome</keyword>
<accession>A0A8C8DEJ3</accession>
<dbReference type="InterPro" id="IPR036179">
    <property type="entry name" value="Ig-like_dom_sf"/>
</dbReference>
<evidence type="ECO:0000256" key="2">
    <source>
        <dbReference type="ARBA" id="ARBA00023136"/>
    </source>
</evidence>
<feature type="region of interest" description="Disordered" evidence="4">
    <location>
        <begin position="146"/>
        <end position="184"/>
    </location>
</feature>
<protein>
    <recommendedName>
        <fullName evidence="5">Ig-like domain-containing protein</fullName>
    </recommendedName>
</protein>
<reference evidence="6" key="1">
    <citation type="submission" date="2025-08" db="UniProtKB">
        <authorList>
            <consortium name="Ensembl"/>
        </authorList>
    </citation>
    <scope>IDENTIFICATION</scope>
</reference>
<name>A0A8C8DEJ3_9TELE</name>
<dbReference type="GO" id="GO:0009897">
    <property type="term" value="C:external side of plasma membrane"/>
    <property type="evidence" value="ECO:0007669"/>
    <property type="project" value="TreeGrafter"/>
</dbReference>
<dbReference type="Pfam" id="PF07686">
    <property type="entry name" value="V-set"/>
    <property type="match status" value="1"/>
</dbReference>
<dbReference type="GO" id="GO:0005102">
    <property type="term" value="F:signaling receptor binding"/>
    <property type="evidence" value="ECO:0007669"/>
    <property type="project" value="TreeGrafter"/>
</dbReference>
<dbReference type="GO" id="GO:0050852">
    <property type="term" value="P:T cell receptor signaling pathway"/>
    <property type="evidence" value="ECO:0007669"/>
    <property type="project" value="TreeGrafter"/>
</dbReference>
<dbReference type="AlphaFoldDB" id="A0A8C8DEJ3"/>
<feature type="domain" description="Ig-like" evidence="5">
    <location>
        <begin position="24"/>
        <end position="118"/>
    </location>
</feature>
<dbReference type="GeneTree" id="ENSGT01030000234777"/>
<comment type="subcellular location">
    <subcellularLocation>
        <location evidence="1">Membrane</location>
    </subcellularLocation>
</comment>
<reference evidence="6" key="2">
    <citation type="submission" date="2025-09" db="UniProtKB">
        <authorList>
            <consortium name="Ensembl"/>
        </authorList>
    </citation>
    <scope>IDENTIFICATION</scope>
</reference>
<dbReference type="InterPro" id="IPR007110">
    <property type="entry name" value="Ig-like_dom"/>
</dbReference>
<dbReference type="SUPFAM" id="SSF48726">
    <property type="entry name" value="Immunoglobulin"/>
    <property type="match status" value="1"/>
</dbReference>
<evidence type="ECO:0000313" key="6">
    <source>
        <dbReference type="Ensembl" id="ENSOSIP00000002717.1"/>
    </source>
</evidence>
<organism evidence="6 7">
    <name type="scientific">Oryzias sinensis</name>
    <name type="common">Chinese medaka</name>
    <dbReference type="NCBI Taxonomy" id="183150"/>
    <lineage>
        <taxon>Eukaryota</taxon>
        <taxon>Metazoa</taxon>
        <taxon>Chordata</taxon>
        <taxon>Craniata</taxon>
        <taxon>Vertebrata</taxon>
        <taxon>Euteleostomi</taxon>
        <taxon>Actinopterygii</taxon>
        <taxon>Neopterygii</taxon>
        <taxon>Teleostei</taxon>
        <taxon>Neoteleostei</taxon>
        <taxon>Acanthomorphata</taxon>
        <taxon>Ovalentaria</taxon>
        <taxon>Atherinomorphae</taxon>
        <taxon>Beloniformes</taxon>
        <taxon>Adrianichthyidae</taxon>
        <taxon>Oryziinae</taxon>
        <taxon>Oryzias</taxon>
    </lineage>
</organism>
<dbReference type="GO" id="GO:0001817">
    <property type="term" value="P:regulation of cytokine production"/>
    <property type="evidence" value="ECO:0007669"/>
    <property type="project" value="TreeGrafter"/>
</dbReference>
<evidence type="ECO:0000256" key="3">
    <source>
        <dbReference type="ARBA" id="ARBA00023319"/>
    </source>
</evidence>
<dbReference type="Proteomes" id="UP000694383">
    <property type="component" value="Unplaced"/>
</dbReference>
<proteinExistence type="predicted"/>
<feature type="compositionally biased region" description="Low complexity" evidence="4">
    <location>
        <begin position="151"/>
        <end position="161"/>
    </location>
</feature>
<dbReference type="PANTHER" id="PTHR24100">
    <property type="entry name" value="BUTYROPHILIN"/>
    <property type="match status" value="1"/>
</dbReference>
<dbReference type="PANTHER" id="PTHR24100:SF151">
    <property type="entry name" value="ICOS LIGAND"/>
    <property type="match status" value="1"/>
</dbReference>
<evidence type="ECO:0000259" key="5">
    <source>
        <dbReference type="PROSITE" id="PS50835"/>
    </source>
</evidence>
<dbReference type="InterPro" id="IPR050504">
    <property type="entry name" value="IgSF_BTN/MOG"/>
</dbReference>
<evidence type="ECO:0000256" key="4">
    <source>
        <dbReference type="SAM" id="MobiDB-lite"/>
    </source>
</evidence>
<dbReference type="InterPro" id="IPR013106">
    <property type="entry name" value="Ig_V-set"/>
</dbReference>